<evidence type="ECO:0000313" key="8">
    <source>
        <dbReference type="EMBL" id="KAF9667525.1"/>
    </source>
</evidence>
<reference evidence="8 9" key="1">
    <citation type="submission" date="2020-10" db="EMBL/GenBank/DDBJ databases">
        <title>Plant Genome Project.</title>
        <authorList>
            <person name="Zhang R.-G."/>
        </authorList>
    </citation>
    <scope>NUCLEOTIDE SEQUENCE [LARGE SCALE GENOMIC DNA]</scope>
    <source>
        <strain evidence="8">FAFU-HL-1</strain>
        <tissue evidence="8">Leaf</tissue>
    </source>
</reference>
<dbReference type="Gene3D" id="2.60.40.640">
    <property type="match status" value="1"/>
</dbReference>
<dbReference type="InterPro" id="IPR014752">
    <property type="entry name" value="Arrestin-like_C"/>
</dbReference>
<comment type="similarity">
    <text evidence="2">Belongs to the VPS26 family.</text>
</comment>
<keyword evidence="9" id="KW-1185">Reference proteome</keyword>
<comment type="subcellular location">
    <subcellularLocation>
        <location evidence="1">Vacuole</location>
    </subcellularLocation>
</comment>
<dbReference type="OrthoDB" id="10263384at2759"/>
<evidence type="ECO:0000256" key="6">
    <source>
        <dbReference type="SAM" id="SignalP"/>
    </source>
</evidence>
<protein>
    <recommendedName>
        <fullName evidence="7">Strictosidine synthase conserved region domain-containing protein</fullName>
    </recommendedName>
</protein>
<keyword evidence="5" id="KW-0325">Glycoprotein</keyword>
<dbReference type="GO" id="GO:0005773">
    <property type="term" value="C:vacuole"/>
    <property type="evidence" value="ECO:0007669"/>
    <property type="project" value="UniProtKB-SubCell"/>
</dbReference>
<evidence type="ECO:0000259" key="7">
    <source>
        <dbReference type="Pfam" id="PF03088"/>
    </source>
</evidence>
<comment type="similarity">
    <text evidence="3">Belongs to the strictosidine synthase family.</text>
</comment>
<proteinExistence type="inferred from homology"/>
<feature type="domain" description="Strictosidine synthase conserved region" evidence="7">
    <location>
        <begin position="141"/>
        <end position="228"/>
    </location>
</feature>
<name>A0A835JI07_9ROSI</name>
<dbReference type="Pfam" id="PF03643">
    <property type="entry name" value="Vps26"/>
    <property type="match status" value="1"/>
</dbReference>
<dbReference type="InterPro" id="IPR028934">
    <property type="entry name" value="Vps26-related"/>
</dbReference>
<dbReference type="AlphaFoldDB" id="A0A835JI07"/>
<dbReference type="Proteomes" id="UP000657918">
    <property type="component" value="Unassembled WGS sequence"/>
</dbReference>
<evidence type="ECO:0000256" key="3">
    <source>
        <dbReference type="ARBA" id="ARBA00009191"/>
    </source>
</evidence>
<organism evidence="8 9">
    <name type="scientific">Salix dunnii</name>
    <dbReference type="NCBI Taxonomy" id="1413687"/>
    <lineage>
        <taxon>Eukaryota</taxon>
        <taxon>Viridiplantae</taxon>
        <taxon>Streptophyta</taxon>
        <taxon>Embryophyta</taxon>
        <taxon>Tracheophyta</taxon>
        <taxon>Spermatophyta</taxon>
        <taxon>Magnoliopsida</taxon>
        <taxon>eudicotyledons</taxon>
        <taxon>Gunneridae</taxon>
        <taxon>Pentapetalae</taxon>
        <taxon>rosids</taxon>
        <taxon>fabids</taxon>
        <taxon>Malpighiales</taxon>
        <taxon>Salicaceae</taxon>
        <taxon>Saliceae</taxon>
        <taxon>Salix</taxon>
    </lineage>
</organism>
<evidence type="ECO:0000256" key="4">
    <source>
        <dbReference type="ARBA" id="ARBA00022554"/>
    </source>
</evidence>
<comment type="caution">
    <text evidence="8">The sequence shown here is derived from an EMBL/GenBank/DDBJ whole genome shotgun (WGS) entry which is preliminary data.</text>
</comment>
<evidence type="ECO:0000256" key="2">
    <source>
        <dbReference type="ARBA" id="ARBA00009100"/>
    </source>
</evidence>
<dbReference type="InterPro" id="IPR018119">
    <property type="entry name" value="Strictosidine_synth_cons-reg"/>
</dbReference>
<dbReference type="SUPFAM" id="SSF63829">
    <property type="entry name" value="Calcium-dependent phosphotriesterase"/>
    <property type="match status" value="1"/>
</dbReference>
<feature type="chain" id="PRO_5033041342" description="Strictosidine synthase conserved region domain-containing protein" evidence="6">
    <location>
        <begin position="19"/>
        <end position="609"/>
    </location>
</feature>
<dbReference type="Pfam" id="PF03088">
    <property type="entry name" value="Str_synth"/>
    <property type="match status" value="1"/>
</dbReference>
<dbReference type="Gene3D" id="2.120.10.30">
    <property type="entry name" value="TolB, C-terminal domain"/>
    <property type="match status" value="1"/>
</dbReference>
<dbReference type="PANTHER" id="PTHR10426:SF136">
    <property type="entry name" value="PROTEIN STRICTOSIDINE SYNTHASE-LIKE 9-LIKE"/>
    <property type="match status" value="1"/>
</dbReference>
<keyword evidence="4" id="KW-0926">Vacuole</keyword>
<sequence length="609" mass="65872">MVSILSILVFCFPAVALSASFRQIFLPPAGFGPESLAFEFPGGAFYTGVSDGRVLRYQPLIGFTSFAFTSPNRTMALCDGTTDDPDKGPICGRPFGLAYNPITRQLYIADAYYGLLVVDSNGGLAKQIATGAEGQPFVFCNGLDIDPITRNIYFTDTSAVYDLRNSTKGLQANDSTGRLLKYDVRTNQVTVLMRNLSGAAGAAVSGDGRFVLVSEFVGNRIQRYWLTGSNAGTSEIILSNLNIVRPNNIKRTILGDFLIAAATVIQASQTLVPIRVRVDGSGTISETVSLEAQYGSTRISEAQQSGLSVYVSSRGVNFVGEPVEGKIVINSPSSISHHGIRLSVTGSVNLQVRGGSAGVIESFYGVVKPITIVSKSIEVKPSGKIGSGTTELPFTMVLKKSGEKSLGRFYETFHGTDISIQYLFTVDIARGYLYKSLSATTEVIVESDKADVLERPVSPEMAIFYITQDTQRHPLLPEIKSGGFRVTGRISTLCSLLDPISGELTVETSAVPISSIDIHLLRVESVLIGEKIIADGDVCRNLTLPIYVILPRLLTCPSVFAGPFSIEFKVSIVISFQSELSKLHKKSDPRTPRLWLAMETLPLELVRTR</sequence>
<dbReference type="InterPro" id="IPR011042">
    <property type="entry name" value="6-blade_b-propeller_TolB-like"/>
</dbReference>
<dbReference type="GO" id="GO:0016787">
    <property type="term" value="F:hydrolase activity"/>
    <property type="evidence" value="ECO:0007669"/>
    <property type="project" value="TreeGrafter"/>
</dbReference>
<evidence type="ECO:0000256" key="5">
    <source>
        <dbReference type="ARBA" id="ARBA00023180"/>
    </source>
</evidence>
<evidence type="ECO:0000256" key="1">
    <source>
        <dbReference type="ARBA" id="ARBA00004116"/>
    </source>
</evidence>
<gene>
    <name evidence="8" type="ORF">SADUNF_Sadunf15G0032200</name>
</gene>
<evidence type="ECO:0000313" key="9">
    <source>
        <dbReference type="Proteomes" id="UP000657918"/>
    </source>
</evidence>
<feature type="signal peptide" evidence="6">
    <location>
        <begin position="1"/>
        <end position="18"/>
    </location>
</feature>
<dbReference type="PANTHER" id="PTHR10426">
    <property type="entry name" value="STRICTOSIDINE SYNTHASE-RELATED"/>
    <property type="match status" value="1"/>
</dbReference>
<dbReference type="Pfam" id="PF20067">
    <property type="entry name" value="SSL_N"/>
    <property type="match status" value="1"/>
</dbReference>
<dbReference type="GO" id="GO:0006886">
    <property type="term" value="P:intracellular protein transport"/>
    <property type="evidence" value="ECO:0007669"/>
    <property type="project" value="InterPro"/>
</dbReference>
<dbReference type="EMBL" id="JADGMS010000015">
    <property type="protein sequence ID" value="KAF9667525.1"/>
    <property type="molecule type" value="Genomic_DNA"/>
</dbReference>
<accession>A0A835JI07</accession>
<keyword evidence="6" id="KW-0732">Signal</keyword>
<dbReference type="GO" id="GO:0012505">
    <property type="term" value="C:endomembrane system"/>
    <property type="evidence" value="ECO:0007669"/>
    <property type="project" value="TreeGrafter"/>
</dbReference>